<dbReference type="GO" id="GO:0016529">
    <property type="term" value="C:sarcoplasmic reticulum"/>
    <property type="evidence" value="ECO:0007669"/>
    <property type="project" value="TreeGrafter"/>
</dbReference>
<organism evidence="3 4">
    <name type="scientific">Trichinella nativa</name>
    <dbReference type="NCBI Taxonomy" id="6335"/>
    <lineage>
        <taxon>Eukaryota</taxon>
        <taxon>Metazoa</taxon>
        <taxon>Ecdysozoa</taxon>
        <taxon>Nematoda</taxon>
        <taxon>Enoplea</taxon>
        <taxon>Dorylaimia</taxon>
        <taxon>Trichinellida</taxon>
        <taxon>Trichinellidae</taxon>
        <taxon>Trichinella</taxon>
    </lineage>
</organism>
<dbReference type="Proteomes" id="UP000243006">
    <property type="component" value="Unassembled WGS sequence"/>
</dbReference>
<accession>A0A1Y3ESM2</accession>
<protein>
    <submittedName>
        <fullName evidence="3">MIR domain protein</fullName>
    </submittedName>
</protein>
<proteinExistence type="predicted"/>
<dbReference type="GO" id="GO:0051209">
    <property type="term" value="P:release of sequestered calcium ion into cytosol"/>
    <property type="evidence" value="ECO:0007669"/>
    <property type="project" value="TreeGrafter"/>
</dbReference>
<dbReference type="PANTHER" id="PTHR13715">
    <property type="entry name" value="RYANODINE RECEPTOR AND IP3 RECEPTOR"/>
    <property type="match status" value="1"/>
</dbReference>
<dbReference type="GO" id="GO:0005220">
    <property type="term" value="F:inositol 1,4,5-trisphosphate-gated calcium channel activity"/>
    <property type="evidence" value="ECO:0007669"/>
    <property type="project" value="TreeGrafter"/>
</dbReference>
<dbReference type="AlphaFoldDB" id="A0A1Y3ESM2"/>
<dbReference type="GO" id="GO:0005886">
    <property type="term" value="C:plasma membrane"/>
    <property type="evidence" value="ECO:0007669"/>
    <property type="project" value="TreeGrafter"/>
</dbReference>
<dbReference type="SUPFAM" id="SSF82109">
    <property type="entry name" value="MIR domain"/>
    <property type="match status" value="1"/>
</dbReference>
<reference evidence="3 4" key="1">
    <citation type="submission" date="2015-04" db="EMBL/GenBank/DDBJ databases">
        <title>Draft genome of the roundworm Trichinella nativa.</title>
        <authorList>
            <person name="Mitreva M."/>
        </authorList>
    </citation>
    <scope>NUCLEOTIDE SEQUENCE [LARGE SCALE GENOMIC DNA]</scope>
    <source>
        <strain evidence="3 4">ISS45</strain>
    </source>
</reference>
<evidence type="ECO:0000313" key="4">
    <source>
        <dbReference type="Proteomes" id="UP000243006"/>
    </source>
</evidence>
<sequence>MVCKLYFLRVTKRDQALEATSSKALWEVEVIQQEPHKSGAAKWSSTFRFKHLATDMYLAVLEDEQSKKKPFPMSKEFKKKSSKSSSMEPTYSLVSVIPASPRDPATLFQLDPTTLTKMDAYIPRQSYIRLKHVQTKNWVHSTTTRCDPEKGDESVMLKAGLLKLEGGQRSVCHFVSDAGRGSRFGILPTTLAKALADFLQRHQTCSEMS</sequence>
<dbReference type="EMBL" id="LVZM01006555">
    <property type="protein sequence ID" value="OUC46529.1"/>
    <property type="molecule type" value="Genomic_DNA"/>
</dbReference>
<dbReference type="GO" id="GO:0070679">
    <property type="term" value="F:inositol 1,4,5 trisphosphate binding"/>
    <property type="evidence" value="ECO:0007669"/>
    <property type="project" value="TreeGrafter"/>
</dbReference>
<evidence type="ECO:0000259" key="2">
    <source>
        <dbReference type="Pfam" id="PF02815"/>
    </source>
</evidence>
<dbReference type="GO" id="GO:0005789">
    <property type="term" value="C:endoplasmic reticulum membrane"/>
    <property type="evidence" value="ECO:0007669"/>
    <property type="project" value="TreeGrafter"/>
</dbReference>
<dbReference type="GO" id="GO:0035091">
    <property type="term" value="F:phosphatidylinositol binding"/>
    <property type="evidence" value="ECO:0007669"/>
    <property type="project" value="TreeGrafter"/>
</dbReference>
<name>A0A1Y3ESM2_9BILA</name>
<gene>
    <name evidence="3" type="ORF">D917_07656</name>
</gene>
<dbReference type="GO" id="GO:0030667">
    <property type="term" value="C:secretory granule membrane"/>
    <property type="evidence" value="ECO:0007669"/>
    <property type="project" value="TreeGrafter"/>
</dbReference>
<evidence type="ECO:0000313" key="3">
    <source>
        <dbReference type="EMBL" id="OUC46529.1"/>
    </source>
</evidence>
<dbReference type="GO" id="GO:0005509">
    <property type="term" value="F:calcium ion binding"/>
    <property type="evidence" value="ECO:0007669"/>
    <property type="project" value="TreeGrafter"/>
</dbReference>
<dbReference type="Gene3D" id="2.80.10.50">
    <property type="match status" value="1"/>
</dbReference>
<dbReference type="InterPro" id="IPR036300">
    <property type="entry name" value="MIR_dom_sf"/>
</dbReference>
<evidence type="ECO:0000256" key="1">
    <source>
        <dbReference type="ARBA" id="ARBA00022737"/>
    </source>
</evidence>
<dbReference type="InterPro" id="IPR015925">
    <property type="entry name" value="Ryanodine_IP3_receptor"/>
</dbReference>
<dbReference type="Pfam" id="PF02815">
    <property type="entry name" value="MIR"/>
    <property type="match status" value="1"/>
</dbReference>
<feature type="domain" description="MIR" evidence="2">
    <location>
        <begin position="7"/>
        <end position="162"/>
    </location>
</feature>
<dbReference type="InterPro" id="IPR016093">
    <property type="entry name" value="MIR_motif"/>
</dbReference>
<comment type="caution">
    <text evidence="3">The sequence shown here is derived from an EMBL/GenBank/DDBJ whole genome shotgun (WGS) entry which is preliminary data.</text>
</comment>
<dbReference type="PANTHER" id="PTHR13715:SF102">
    <property type="entry name" value="INOSITOL 1,4,5-TRISPHOSPHATE RECEPTOR"/>
    <property type="match status" value="1"/>
</dbReference>
<keyword evidence="1" id="KW-0677">Repeat</keyword>